<feature type="domain" description="MRH" evidence="10">
    <location>
        <begin position="842"/>
        <end position="983"/>
    </location>
</feature>
<reference evidence="11" key="1">
    <citation type="submission" date="2022-11" db="EMBL/GenBank/DDBJ databases">
        <title>Centuries of genome instability and evolution in soft-shell clam transmissible cancer (bioRxiv).</title>
        <authorList>
            <person name="Hart S.F.M."/>
            <person name="Yonemitsu M.A."/>
            <person name="Giersch R.M."/>
            <person name="Beal B.F."/>
            <person name="Arriagada G."/>
            <person name="Davis B.W."/>
            <person name="Ostrander E.A."/>
            <person name="Goff S.P."/>
            <person name="Metzger M.J."/>
        </authorList>
    </citation>
    <scope>NUCLEOTIDE SEQUENCE</scope>
    <source>
        <strain evidence="11">MELC-2E11</strain>
        <tissue evidence="11">Siphon/mantle</tissue>
    </source>
</reference>
<dbReference type="SUPFAM" id="SSF50911">
    <property type="entry name" value="Mannose 6-phosphate receptor domain"/>
    <property type="match status" value="13"/>
</dbReference>
<dbReference type="SMART" id="SM01404">
    <property type="entry name" value="CIMR"/>
    <property type="match status" value="10"/>
</dbReference>
<feature type="non-terminal residue" evidence="11">
    <location>
        <position position="1"/>
    </location>
</feature>
<evidence type="ECO:0000256" key="6">
    <source>
        <dbReference type="ARBA" id="ARBA00023136"/>
    </source>
</evidence>
<feature type="domain" description="MRH" evidence="10">
    <location>
        <begin position="989"/>
        <end position="1129"/>
    </location>
</feature>
<proteinExistence type="predicted"/>
<dbReference type="InterPro" id="IPR000479">
    <property type="entry name" value="CIMR_rpt"/>
</dbReference>
<keyword evidence="4" id="KW-0732">Signal</keyword>
<organism evidence="11 12">
    <name type="scientific">Mya arenaria</name>
    <name type="common">Soft-shell clam</name>
    <dbReference type="NCBI Taxonomy" id="6604"/>
    <lineage>
        <taxon>Eukaryota</taxon>
        <taxon>Metazoa</taxon>
        <taxon>Spiralia</taxon>
        <taxon>Lophotrochozoa</taxon>
        <taxon>Mollusca</taxon>
        <taxon>Bivalvia</taxon>
        <taxon>Autobranchia</taxon>
        <taxon>Heteroconchia</taxon>
        <taxon>Euheterodonta</taxon>
        <taxon>Imparidentia</taxon>
        <taxon>Neoheterodontei</taxon>
        <taxon>Myida</taxon>
        <taxon>Myoidea</taxon>
        <taxon>Myidae</taxon>
        <taxon>Mya</taxon>
    </lineage>
</organism>
<keyword evidence="6 9" id="KW-0472">Membrane</keyword>
<evidence type="ECO:0000259" key="10">
    <source>
        <dbReference type="PROSITE" id="PS51914"/>
    </source>
</evidence>
<evidence type="ECO:0000313" key="12">
    <source>
        <dbReference type="Proteomes" id="UP001164746"/>
    </source>
</evidence>
<dbReference type="Proteomes" id="UP001164746">
    <property type="component" value="Chromosome 6"/>
</dbReference>
<keyword evidence="5 9" id="KW-1133">Transmembrane helix</keyword>
<gene>
    <name evidence="11" type="ORF">MAR_017980</name>
</gene>
<dbReference type="Pfam" id="PF00878">
    <property type="entry name" value="CIMR"/>
    <property type="match status" value="9"/>
</dbReference>
<keyword evidence="12" id="KW-1185">Reference proteome</keyword>
<evidence type="ECO:0000256" key="1">
    <source>
        <dbReference type="ARBA" id="ARBA00004308"/>
    </source>
</evidence>
<dbReference type="Gene3D" id="2.70.130.10">
    <property type="entry name" value="Mannose-6-phosphate receptor binding domain"/>
    <property type="match status" value="13"/>
</dbReference>
<feature type="domain" description="MRH" evidence="10">
    <location>
        <begin position="1459"/>
        <end position="1638"/>
    </location>
</feature>
<dbReference type="PROSITE" id="PS51914">
    <property type="entry name" value="MRH"/>
    <property type="match status" value="9"/>
</dbReference>
<keyword evidence="3 9" id="KW-0812">Transmembrane</keyword>
<feature type="domain" description="MRH" evidence="10">
    <location>
        <begin position="1278"/>
        <end position="1386"/>
    </location>
</feature>
<feature type="domain" description="MRH" evidence="10">
    <location>
        <begin position="27"/>
        <end position="226"/>
    </location>
</feature>
<evidence type="ECO:0000256" key="3">
    <source>
        <dbReference type="ARBA" id="ARBA00022692"/>
    </source>
</evidence>
<dbReference type="InterPro" id="IPR044865">
    <property type="entry name" value="MRH_dom"/>
</dbReference>
<keyword evidence="7" id="KW-1015">Disulfide bond</keyword>
<sequence length="1910" mass="208372">APADNIVILFTSHYGLQLMVSTKCVAFECQHLNTSFIPLSGEWISKTDGKFKKNVTYTISLCGPINSKAETGNSCVSGTAICMTYDNGTSLSAGSFASERDEIPGVHNEEIGESWLAFAGDICPENTDYNMTTLINIKCGLTKGAGTASATHLELGSPVSDLAQDKNGRLVLVYKSEETPAGCTSPPTTTIEFICPDKGQSKDPMVTEDFDCQYVVEWQTEYACEERTLTNSSCLLSSPRYDLDFDLRPLTLPPETGIQCPDEEHKRNIPACQISQKNSDYGKSMGSTDHMSISYVDNDLVLTYKGGDGCEHNRMQRQTVINFKCNMSAENNGAGNPKFNREGDCIYFFDWDTKYACIDHPVGEECGSNWLALHDGDTEATSKDFYINVCHTVLRSGEASRCDPGAAICLREHLSTKNLGRYEKAPFYNEKINMTQIVYSNGDMSANMSLSGILLSPVNLVISREITAGFREMADSPTDSAHDYLVNVCGPLQGTGCDGLQEGQAGVCQVPTTGDGESFNAGQFTQQLTYYDGMINLTYTGGTPYHDTDKTPRQSEINFLCDRNAGMGNPKFLVEAASNHSYLFEWRTAFACPGTPMDLARSSDEENWSVAGPTSGSKFYLNVCGPLNSVGKGTGCSALASVCSTTLQDGKEQVDNADLGRVSTGLAIEVEGRLKLRYESPGLCHNGSASVPYDGPCEFTFTWLTSAACPLTRDKEVSNRSCSVKDPNSDYVFNLQPLNKTGPYEVKSGDMSFLTVPAGVCELATIKQALAEPSTDLDFSKTGKMVLKFDGKRNSNGERVNVEVEFECDSSLDLGTPEFVALEGITYRFQFRTSLVCAPRGTDCVVQDDAGHQYDLTQLARDTWWKAVDSRGSQTYYINVCRPVNNAPGTSCPDGPIGGCQSAANNRSFNIGYIHSKPVANDGTLSLHYRNGDLCHVGTPNQAHRSTTINFVCGSTEQGPVFMEETETCEYVFNWVTPAACPLQRIVGKDCHVTDPRYGYQFDLTPLRKAGTDYRVKDGEYEYVLNACGALVDSTTCGEGAGACQTKPNSDFTSITAGKANSSIMYSNGELTVTYLGGKANCHGQYERQTIIKFTCDASKDGTDGPIFIEESYNCKYVFEWPTHRACPPWKAGACALSNGGNNYDLFDLTMTNDNYEARDGDIKYIINVCRSVIHQKNALCPYDSAVCMVDTTKLDNDTNKYQDLGEPNSDQISFEAGHLVLTYTGGITCDSSGGKMKTVILFQCDPQAKDTSPGDHFMVGECEHHFTWTTSAACPMGEVNNPTILTSNITCQVKNPRSGVCQSETSDSQRAYNGGDAVHDLFYDNGNVVQELSGGDPCHNNQFKRSTYITFVCNDHHGIGRPVFQGETDDCTYYISWSTNLVCENDVKCTVDTGSGTLDLSSLSRVTDKVVTSTYDGSTFYLSSSPVFVSKDDCVFTFSWSVPNVCVAPASAAPPTVNMCGFNDKSLGQTYDFKQLGSKTYEVNDPSSNEIYVVRMCGNITSGGYQASCNGAMVCRKRDGLSFGAARNFHSTKEENAIKFTYAEGEKCSGDRKAESHIRFECDRTVKDGGKPEFLDGIGCDIELVWKTDVVCPIQFSPCRTISDGHVYDLSLLSKTDYNKDRCIFEFTWNTSLACKVQRQNVTVVNGMVKDPRSGIAVNLAPIWDQHTSHCSNGAVVCLNRAKNNKVLGMKSHAAFFMEDERVEARYSTDTRCSGDLAQENVTSVIQFVCSSNNIGPRLIHNSSECLYVFNWETTAACLTASITLPIPANPSAGGQSTDGKGGLNPGATGAPSSKKGGLSGKTVGSVVATFFALIVFCVLLVVFHRKERRETCFNNMRGLFSRTNRREYSQLPTDGIDDIFGEGDEVITVEDAAGGLRNDTAPTENDHIVSVETRSKTYHDDSDEELLA</sequence>
<evidence type="ECO:0000313" key="11">
    <source>
        <dbReference type="EMBL" id="WAR08022.1"/>
    </source>
</evidence>
<evidence type="ECO:0000256" key="9">
    <source>
        <dbReference type="SAM" id="Phobius"/>
    </source>
</evidence>
<feature type="domain" description="MRH" evidence="10">
    <location>
        <begin position="1133"/>
        <end position="1277"/>
    </location>
</feature>
<feature type="region of interest" description="Disordered" evidence="8">
    <location>
        <begin position="1773"/>
        <end position="1800"/>
    </location>
</feature>
<accession>A0ABY7EGN8</accession>
<dbReference type="PANTHER" id="PTHR15071">
    <property type="entry name" value="MANNOSE-6-PHOSPHATE RECEPTOR FAMILY MEMBER"/>
    <property type="match status" value="1"/>
</dbReference>
<dbReference type="InterPro" id="IPR009011">
    <property type="entry name" value="Man6P_isomerase_rcpt-bd_dom_sf"/>
</dbReference>
<feature type="transmembrane region" description="Helical" evidence="9">
    <location>
        <begin position="1805"/>
        <end position="1825"/>
    </location>
</feature>
<evidence type="ECO:0000256" key="7">
    <source>
        <dbReference type="ARBA" id="ARBA00023157"/>
    </source>
</evidence>
<evidence type="ECO:0000256" key="8">
    <source>
        <dbReference type="SAM" id="MobiDB-lite"/>
    </source>
</evidence>
<protein>
    <submittedName>
        <fullName evidence="11">MPRI-like protein</fullName>
    </submittedName>
</protein>
<evidence type="ECO:0000256" key="2">
    <source>
        <dbReference type="ARBA" id="ARBA00022448"/>
    </source>
</evidence>
<dbReference type="PANTHER" id="PTHR15071:SF17">
    <property type="entry name" value="CATION-INDEPENDENT MANNOSE-6-PHOSPHATE RECEPTOR"/>
    <property type="match status" value="1"/>
</dbReference>
<evidence type="ECO:0000256" key="5">
    <source>
        <dbReference type="ARBA" id="ARBA00022989"/>
    </source>
</evidence>
<feature type="domain" description="MRH" evidence="10">
    <location>
        <begin position="232"/>
        <end position="359"/>
    </location>
</feature>
<feature type="domain" description="MRH" evidence="10">
    <location>
        <begin position="603"/>
        <end position="839"/>
    </location>
</feature>
<feature type="domain" description="MRH" evidence="10">
    <location>
        <begin position="475"/>
        <end position="594"/>
    </location>
</feature>
<dbReference type="EMBL" id="CP111017">
    <property type="protein sequence ID" value="WAR08022.1"/>
    <property type="molecule type" value="Genomic_DNA"/>
</dbReference>
<name>A0ABY7EGN8_MYAAR</name>
<keyword evidence="2" id="KW-0813">Transport</keyword>
<comment type="subcellular location">
    <subcellularLocation>
        <location evidence="1">Endomembrane system</location>
    </subcellularLocation>
</comment>
<evidence type="ECO:0000256" key="4">
    <source>
        <dbReference type="ARBA" id="ARBA00022729"/>
    </source>
</evidence>